<name>A0A2X3GZG3_KLEPN</name>
<protein>
    <submittedName>
        <fullName evidence="2">Ribosomal protein S6 glutaminyl transferase</fullName>
    </submittedName>
</protein>
<gene>
    <name evidence="2" type="ORF">NCTC13465_06946</name>
</gene>
<reference evidence="2 3" key="1">
    <citation type="submission" date="2018-06" db="EMBL/GenBank/DDBJ databases">
        <authorList>
            <consortium name="Pathogen Informatics"/>
            <person name="Doyle S."/>
        </authorList>
    </citation>
    <scope>NUCLEOTIDE SEQUENCE [LARGE SCALE GENOMIC DNA]</scope>
    <source>
        <strain evidence="2 3">NCTC13465</strain>
    </source>
</reference>
<dbReference type="GO" id="GO:0005524">
    <property type="term" value="F:ATP binding"/>
    <property type="evidence" value="ECO:0007669"/>
    <property type="project" value="InterPro"/>
</dbReference>
<proteinExistence type="predicted"/>
<dbReference type="InterPro" id="IPR013651">
    <property type="entry name" value="ATP-grasp_RimK-type"/>
</dbReference>
<dbReference type="AlphaFoldDB" id="A0A2X3GZG3"/>
<dbReference type="Pfam" id="PF08443">
    <property type="entry name" value="RimK"/>
    <property type="match status" value="1"/>
</dbReference>
<dbReference type="InterPro" id="IPR013815">
    <property type="entry name" value="ATP_grasp_subdomain_1"/>
</dbReference>
<dbReference type="Gene3D" id="3.30.1490.20">
    <property type="entry name" value="ATP-grasp fold, A domain"/>
    <property type="match status" value="1"/>
</dbReference>
<sequence length="75" mass="7900">MSRSPSPRARDKLRSLQLLARQGIDLPLTGIAHSPDDTSDLIAMVGRRALVVKLVEGTQGIGVVLAETRPGGGRA</sequence>
<dbReference type="GO" id="GO:0016740">
    <property type="term" value="F:transferase activity"/>
    <property type="evidence" value="ECO:0007669"/>
    <property type="project" value="UniProtKB-KW"/>
</dbReference>
<accession>A0A2X3GZG3</accession>
<feature type="domain" description="ATP-grasp fold RimK-type" evidence="1">
    <location>
        <begin position="9"/>
        <end position="69"/>
    </location>
</feature>
<dbReference type="EMBL" id="UAWQ01000022">
    <property type="protein sequence ID" value="SQC64474.1"/>
    <property type="molecule type" value="Genomic_DNA"/>
</dbReference>
<dbReference type="Proteomes" id="UP000251721">
    <property type="component" value="Unassembled WGS sequence"/>
</dbReference>
<evidence type="ECO:0000313" key="3">
    <source>
        <dbReference type="Proteomes" id="UP000251721"/>
    </source>
</evidence>
<evidence type="ECO:0000313" key="2">
    <source>
        <dbReference type="EMBL" id="SQC64474.1"/>
    </source>
</evidence>
<keyword evidence="2" id="KW-0808">Transferase</keyword>
<organism evidence="2 3">
    <name type="scientific">Klebsiella pneumoniae</name>
    <dbReference type="NCBI Taxonomy" id="573"/>
    <lineage>
        <taxon>Bacteria</taxon>
        <taxon>Pseudomonadati</taxon>
        <taxon>Pseudomonadota</taxon>
        <taxon>Gammaproteobacteria</taxon>
        <taxon>Enterobacterales</taxon>
        <taxon>Enterobacteriaceae</taxon>
        <taxon>Klebsiella/Raoultella group</taxon>
        <taxon>Klebsiella</taxon>
        <taxon>Klebsiella pneumoniae complex</taxon>
    </lineage>
</organism>
<evidence type="ECO:0000259" key="1">
    <source>
        <dbReference type="Pfam" id="PF08443"/>
    </source>
</evidence>
<dbReference type="SUPFAM" id="SSF56059">
    <property type="entry name" value="Glutathione synthetase ATP-binding domain-like"/>
    <property type="match status" value="1"/>
</dbReference>